<dbReference type="Proteomes" id="UP001235343">
    <property type="component" value="Unassembled WGS sequence"/>
</dbReference>
<comment type="caution">
    <text evidence="1">The sequence shown here is derived from an EMBL/GenBank/DDBJ whole genome shotgun (WGS) entry which is preliminary data.</text>
</comment>
<protein>
    <submittedName>
        <fullName evidence="1">OsmC family protein</fullName>
        <ecNumber evidence="1">1.11.1.-</ecNumber>
    </submittedName>
</protein>
<name>A0ABT7L4I6_9BACI</name>
<reference evidence="1 2" key="1">
    <citation type="submission" date="2023-06" db="EMBL/GenBank/DDBJ databases">
        <title>Aquibacillus rhizosphaerae LR5S19.</title>
        <authorList>
            <person name="Sun J.-Q."/>
        </authorList>
    </citation>
    <scope>NUCLEOTIDE SEQUENCE [LARGE SCALE GENOMIC DNA]</scope>
    <source>
        <strain evidence="1 2">LR5S19</strain>
    </source>
</reference>
<dbReference type="RefSeq" id="WP_285930407.1">
    <property type="nucleotide sequence ID" value="NZ_JASTZU010000017.1"/>
</dbReference>
<dbReference type="EC" id="1.11.1.-" evidence="1"/>
<dbReference type="InterPro" id="IPR036102">
    <property type="entry name" value="OsmC/Ohrsf"/>
</dbReference>
<organism evidence="1 2">
    <name type="scientific">Aquibacillus rhizosphaerae</name>
    <dbReference type="NCBI Taxonomy" id="3051431"/>
    <lineage>
        <taxon>Bacteria</taxon>
        <taxon>Bacillati</taxon>
        <taxon>Bacillota</taxon>
        <taxon>Bacilli</taxon>
        <taxon>Bacillales</taxon>
        <taxon>Bacillaceae</taxon>
        <taxon>Aquibacillus</taxon>
    </lineage>
</organism>
<accession>A0ABT7L4I6</accession>
<keyword evidence="1" id="KW-0575">Peroxidase</keyword>
<dbReference type="EMBL" id="JASTZU010000017">
    <property type="protein sequence ID" value="MDL4839515.1"/>
    <property type="molecule type" value="Genomic_DNA"/>
</dbReference>
<evidence type="ECO:0000313" key="2">
    <source>
        <dbReference type="Proteomes" id="UP001235343"/>
    </source>
</evidence>
<dbReference type="Pfam" id="PF02566">
    <property type="entry name" value="OsmC"/>
    <property type="match status" value="1"/>
</dbReference>
<dbReference type="InterPro" id="IPR003718">
    <property type="entry name" value="OsmC/Ohr_fam"/>
</dbReference>
<dbReference type="GO" id="GO:0004601">
    <property type="term" value="F:peroxidase activity"/>
    <property type="evidence" value="ECO:0007669"/>
    <property type="project" value="UniProtKB-KW"/>
</dbReference>
<dbReference type="PANTHER" id="PTHR39624:SF2">
    <property type="entry name" value="OSMC-LIKE PROTEIN"/>
    <property type="match status" value="1"/>
</dbReference>
<keyword evidence="2" id="KW-1185">Reference proteome</keyword>
<dbReference type="Gene3D" id="3.30.300.20">
    <property type="match status" value="1"/>
</dbReference>
<dbReference type="PANTHER" id="PTHR39624">
    <property type="entry name" value="PROTEIN INVOLVED IN RIMO-MEDIATED BETA-METHYLTHIOLATION OF RIBOSOMAL PROTEIN S12 YCAO"/>
    <property type="match status" value="1"/>
</dbReference>
<proteinExistence type="predicted"/>
<sequence length="128" mass="14179">MITLERAEKGSFKMKNNKDVTVNGANSETNADGYTPFELLCSSVSLCMALSIDALVERDELEIEAYNIYVEPHKAEGSPSRIERLTVQVELKTNLDEEIKTKLISSAKRACTVGNTLKHGAEMDVELK</sequence>
<gene>
    <name evidence="1" type="ORF">QQS35_03450</name>
</gene>
<evidence type="ECO:0000313" key="1">
    <source>
        <dbReference type="EMBL" id="MDL4839515.1"/>
    </source>
</evidence>
<dbReference type="InterPro" id="IPR015946">
    <property type="entry name" value="KH_dom-like_a/b"/>
</dbReference>
<keyword evidence="1" id="KW-0560">Oxidoreductase</keyword>
<dbReference type="SUPFAM" id="SSF82784">
    <property type="entry name" value="OsmC-like"/>
    <property type="match status" value="1"/>
</dbReference>